<dbReference type="Proteomes" id="UP001060085">
    <property type="component" value="Linkage Group LG02"/>
</dbReference>
<organism evidence="1 2">
    <name type="scientific">Catharanthus roseus</name>
    <name type="common">Madagascar periwinkle</name>
    <name type="synonym">Vinca rosea</name>
    <dbReference type="NCBI Taxonomy" id="4058"/>
    <lineage>
        <taxon>Eukaryota</taxon>
        <taxon>Viridiplantae</taxon>
        <taxon>Streptophyta</taxon>
        <taxon>Embryophyta</taxon>
        <taxon>Tracheophyta</taxon>
        <taxon>Spermatophyta</taxon>
        <taxon>Magnoliopsida</taxon>
        <taxon>eudicotyledons</taxon>
        <taxon>Gunneridae</taxon>
        <taxon>Pentapetalae</taxon>
        <taxon>asterids</taxon>
        <taxon>lamiids</taxon>
        <taxon>Gentianales</taxon>
        <taxon>Apocynaceae</taxon>
        <taxon>Rauvolfioideae</taxon>
        <taxon>Vinceae</taxon>
        <taxon>Catharanthinae</taxon>
        <taxon>Catharanthus</taxon>
    </lineage>
</organism>
<accession>A0ACC0BY80</accession>
<comment type="caution">
    <text evidence="1">The sequence shown here is derived from an EMBL/GenBank/DDBJ whole genome shotgun (WGS) entry which is preliminary data.</text>
</comment>
<sequence>MEALGRAISRERIGWATRARLCALGLAIKRNGYGWAVNNFDHCSLDKLGILLLELPARLKVSMSATNGVPPRWSVVAILAHASADRPLCVSFCCYLAVPRPEDGRDLPRHRPFATAILWCSAVSATATKRRPGPITMPANYAVPG</sequence>
<evidence type="ECO:0000313" key="1">
    <source>
        <dbReference type="EMBL" id="KAI5677605.1"/>
    </source>
</evidence>
<keyword evidence="2" id="KW-1185">Reference proteome</keyword>
<protein>
    <submittedName>
        <fullName evidence="1">Uncharacterized protein</fullName>
    </submittedName>
</protein>
<dbReference type="EMBL" id="CM044702">
    <property type="protein sequence ID" value="KAI5677605.1"/>
    <property type="molecule type" value="Genomic_DNA"/>
</dbReference>
<reference evidence="2" key="1">
    <citation type="journal article" date="2023" name="Nat. Plants">
        <title>Single-cell RNA sequencing provides a high-resolution roadmap for understanding the multicellular compartmentation of specialized metabolism.</title>
        <authorList>
            <person name="Sun S."/>
            <person name="Shen X."/>
            <person name="Li Y."/>
            <person name="Li Y."/>
            <person name="Wang S."/>
            <person name="Li R."/>
            <person name="Zhang H."/>
            <person name="Shen G."/>
            <person name="Guo B."/>
            <person name="Wei J."/>
            <person name="Xu J."/>
            <person name="St-Pierre B."/>
            <person name="Chen S."/>
            <person name="Sun C."/>
        </authorList>
    </citation>
    <scope>NUCLEOTIDE SEQUENCE [LARGE SCALE GENOMIC DNA]</scope>
</reference>
<name>A0ACC0BY80_CATRO</name>
<gene>
    <name evidence="1" type="ORF">M9H77_08555</name>
</gene>
<evidence type="ECO:0000313" key="2">
    <source>
        <dbReference type="Proteomes" id="UP001060085"/>
    </source>
</evidence>
<proteinExistence type="predicted"/>